<dbReference type="AlphaFoldDB" id="A0A382E3J0"/>
<dbReference type="EMBL" id="UINC01042281">
    <property type="protein sequence ID" value="SVB44694.1"/>
    <property type="molecule type" value="Genomic_DNA"/>
</dbReference>
<gene>
    <name evidence="1" type="ORF">METZ01_LOCUS197548</name>
</gene>
<protein>
    <submittedName>
        <fullName evidence="1">Uncharacterized protein</fullName>
    </submittedName>
</protein>
<proteinExistence type="predicted"/>
<organism evidence="1">
    <name type="scientific">marine metagenome</name>
    <dbReference type="NCBI Taxonomy" id="408172"/>
    <lineage>
        <taxon>unclassified sequences</taxon>
        <taxon>metagenomes</taxon>
        <taxon>ecological metagenomes</taxon>
    </lineage>
</organism>
<evidence type="ECO:0000313" key="1">
    <source>
        <dbReference type="EMBL" id="SVB44694.1"/>
    </source>
</evidence>
<feature type="non-terminal residue" evidence="1">
    <location>
        <position position="280"/>
    </location>
</feature>
<reference evidence="1" key="1">
    <citation type="submission" date="2018-05" db="EMBL/GenBank/DDBJ databases">
        <authorList>
            <person name="Lanie J.A."/>
            <person name="Ng W.-L."/>
            <person name="Kazmierczak K.M."/>
            <person name="Andrzejewski T.M."/>
            <person name="Davidsen T.M."/>
            <person name="Wayne K.J."/>
            <person name="Tettelin H."/>
            <person name="Glass J.I."/>
            <person name="Rusch D."/>
            <person name="Podicherti R."/>
            <person name="Tsui H.-C.T."/>
            <person name="Winkler M.E."/>
        </authorList>
    </citation>
    <scope>NUCLEOTIDE SEQUENCE</scope>
</reference>
<accession>A0A382E3J0</accession>
<name>A0A382E3J0_9ZZZZ</name>
<sequence>MFFLMSNLVYGGDELNKVYAEIEKEHKNFIKETKKIREQFKSLTGVTDSAEAMIIDHAIEEMNQVMEFAHESFKDNDLEMTAMTLDYIDRSLNDINHLVPKEFTNDLSVIDMSAMPEEDLQQIMETTQQMQVNKKEKLTTLVEGMTEIEQKGLNLFEVSKNLNEIGVETLNVEDIAKAVSEDPSLKAGVLEAVEKGVSPEDFSKQLETMAEAERLGIAESTAAVSEAAEAVGLVKNAMPSLETMQSDFFDADAHNAAMAELAADIASGDINSSISKAEAA</sequence>